<gene>
    <name evidence="2" type="ORF">WH159_13375</name>
</gene>
<evidence type="ECO:0000313" key="2">
    <source>
        <dbReference type="EMBL" id="MEJ5095526.1"/>
    </source>
</evidence>
<keyword evidence="3" id="KW-1185">Reference proteome</keyword>
<evidence type="ECO:0000256" key="1">
    <source>
        <dbReference type="SAM" id="Phobius"/>
    </source>
</evidence>
<name>A0ABU8Q7L6_9SPHN</name>
<dbReference type="Proteomes" id="UP001380365">
    <property type="component" value="Unassembled WGS sequence"/>
</dbReference>
<keyword evidence="1" id="KW-1133">Transmembrane helix</keyword>
<feature type="transmembrane region" description="Helical" evidence="1">
    <location>
        <begin position="20"/>
        <end position="39"/>
    </location>
</feature>
<reference evidence="2 3" key="1">
    <citation type="submission" date="2023-12" db="EMBL/GenBank/DDBJ databases">
        <title>Gut-associated functions are favored during microbiome assembly across C. elegans life.</title>
        <authorList>
            <person name="Zimmermann J."/>
        </authorList>
    </citation>
    <scope>NUCLEOTIDE SEQUENCE [LARGE SCALE GENOMIC DNA]</scope>
    <source>
        <strain evidence="2 3">JUb134</strain>
    </source>
</reference>
<organism evidence="2 3">
    <name type="scientific">Sphingomonas molluscorum</name>
    <dbReference type="NCBI Taxonomy" id="418184"/>
    <lineage>
        <taxon>Bacteria</taxon>
        <taxon>Pseudomonadati</taxon>
        <taxon>Pseudomonadota</taxon>
        <taxon>Alphaproteobacteria</taxon>
        <taxon>Sphingomonadales</taxon>
        <taxon>Sphingomonadaceae</taxon>
        <taxon>Sphingomonas</taxon>
    </lineage>
</organism>
<protein>
    <submittedName>
        <fullName evidence="2">Uncharacterized protein</fullName>
    </submittedName>
</protein>
<dbReference type="EMBL" id="JBBGZA010000001">
    <property type="protein sequence ID" value="MEJ5095526.1"/>
    <property type="molecule type" value="Genomic_DNA"/>
</dbReference>
<keyword evidence="1" id="KW-0472">Membrane</keyword>
<sequence>MSGVADLSQMLSHANWGSVADWVSGLGSIGAAITALYLAGSERRARMVADRPQLKVEVSERDTEGWVSVALKIENGSKLHWHMTAIEAVSPKNAQVVHSSAGYRENKEKPWDGPVFDPELRAQALARKVPLSVKVHSVGTPGGAWNHHRPLDKAYETFFVHLPSETHRIKMRLHFSSLEPISNDFTQMVIRELKA</sequence>
<comment type="caution">
    <text evidence="2">The sequence shown here is derived from an EMBL/GenBank/DDBJ whole genome shotgun (WGS) entry which is preliminary data.</text>
</comment>
<keyword evidence="1" id="KW-0812">Transmembrane</keyword>
<evidence type="ECO:0000313" key="3">
    <source>
        <dbReference type="Proteomes" id="UP001380365"/>
    </source>
</evidence>
<accession>A0ABU8Q7L6</accession>
<dbReference type="RefSeq" id="WP_132882229.1">
    <property type="nucleotide sequence ID" value="NZ_JBBGZA010000001.1"/>
</dbReference>
<proteinExistence type="predicted"/>